<dbReference type="Proteomes" id="UP001152795">
    <property type="component" value="Unassembled WGS sequence"/>
</dbReference>
<name>A0A7D9EC54_PARCT</name>
<gene>
    <name evidence="1" type="ORF">PACLA_8A014616</name>
</gene>
<organism evidence="1 2">
    <name type="scientific">Paramuricea clavata</name>
    <name type="common">Red gorgonian</name>
    <name type="synonym">Violescent sea-whip</name>
    <dbReference type="NCBI Taxonomy" id="317549"/>
    <lineage>
        <taxon>Eukaryota</taxon>
        <taxon>Metazoa</taxon>
        <taxon>Cnidaria</taxon>
        <taxon>Anthozoa</taxon>
        <taxon>Octocorallia</taxon>
        <taxon>Malacalcyonacea</taxon>
        <taxon>Plexauridae</taxon>
        <taxon>Paramuricea</taxon>
    </lineage>
</organism>
<reference evidence="1" key="1">
    <citation type="submission" date="2020-04" db="EMBL/GenBank/DDBJ databases">
        <authorList>
            <person name="Alioto T."/>
            <person name="Alioto T."/>
            <person name="Gomez Garrido J."/>
        </authorList>
    </citation>
    <scope>NUCLEOTIDE SEQUENCE</scope>
    <source>
        <strain evidence="1">A484AB</strain>
    </source>
</reference>
<dbReference type="EMBL" id="CACRXK020005045">
    <property type="protein sequence ID" value="CAB4004919.1"/>
    <property type="molecule type" value="Genomic_DNA"/>
</dbReference>
<dbReference type="AlphaFoldDB" id="A0A7D9EC54"/>
<evidence type="ECO:0000313" key="2">
    <source>
        <dbReference type="Proteomes" id="UP001152795"/>
    </source>
</evidence>
<proteinExistence type="predicted"/>
<evidence type="ECO:0000313" key="1">
    <source>
        <dbReference type="EMBL" id="CAB4004919.1"/>
    </source>
</evidence>
<accession>A0A7D9EC54</accession>
<comment type="caution">
    <text evidence="1">The sequence shown here is derived from an EMBL/GenBank/DDBJ whole genome shotgun (WGS) entry which is preliminary data.</text>
</comment>
<sequence>MVKYVVLRAEDVLYGKIYPKLGWEPVGCEYYREWLVRKCKERNELNKLNLDEKIADARIKVDHSGGVSDKVREEYGYIYGSSCRNCGNRFISGSNEIRDRCKRRICGGCSKVTTPKLGCVRSHSRGQACDFRVFTHKLSLDVSTVILTMKVVTQMEFLSGNKSSLCESNWELLTVIETGEVVVTLEDAEDSTKKGKCIIPKCKEEIKYSSFFILGFR</sequence>
<protein>
    <submittedName>
        <fullName evidence="1">Uncharacterized protein</fullName>
    </submittedName>
</protein>
<keyword evidence="2" id="KW-1185">Reference proteome</keyword>